<organism evidence="3 4">
    <name type="scientific">Pseudonocardia ammonioxydans</name>
    <dbReference type="NCBI Taxonomy" id="260086"/>
    <lineage>
        <taxon>Bacteria</taxon>
        <taxon>Bacillati</taxon>
        <taxon>Actinomycetota</taxon>
        <taxon>Actinomycetes</taxon>
        <taxon>Pseudonocardiales</taxon>
        <taxon>Pseudonocardiaceae</taxon>
        <taxon>Pseudonocardia</taxon>
    </lineage>
</organism>
<evidence type="ECO:0000313" key="3">
    <source>
        <dbReference type="EMBL" id="SFN17116.1"/>
    </source>
</evidence>
<evidence type="ECO:0000256" key="1">
    <source>
        <dbReference type="SAM" id="MobiDB-lite"/>
    </source>
</evidence>
<dbReference type="AlphaFoldDB" id="A0A1I4WVB3"/>
<keyword evidence="4" id="KW-1185">Reference proteome</keyword>
<dbReference type="STRING" id="260086.SAMN05216207_100998"/>
<feature type="transmembrane region" description="Helical" evidence="2">
    <location>
        <begin position="51"/>
        <end position="72"/>
    </location>
</feature>
<protein>
    <recommendedName>
        <fullName evidence="5">DNA-binding transcriptional regulator of glucitol operon</fullName>
    </recommendedName>
</protein>
<name>A0A1I4WVB3_PSUAM</name>
<proteinExistence type="predicted"/>
<gene>
    <name evidence="3" type="ORF">SAMN05216207_100998</name>
</gene>
<evidence type="ECO:0000256" key="2">
    <source>
        <dbReference type="SAM" id="Phobius"/>
    </source>
</evidence>
<keyword evidence="2" id="KW-0472">Membrane</keyword>
<feature type="compositionally biased region" description="Low complexity" evidence="1">
    <location>
        <begin position="117"/>
        <end position="149"/>
    </location>
</feature>
<keyword evidence="2" id="KW-1133">Transmembrane helix</keyword>
<dbReference type="OrthoDB" id="5187941at2"/>
<sequence length="190" mass="19762">MRTLVGVMRLLLSPKWMAWHVLTLGAMVTCGFLAVWQWGRAGSAMGSALNIGYGLQWPLFAIFFGVMWWRFLRLEVAGLREQEAGGDEPPADGHGGTVTAPATTTTTATTATAAEPELSGVPAQPAAPVAAGVPAAAAATAETAATSSGRPSPFTARPAGVSAPRATDPQLRAYNEELARLAARQEETSS</sequence>
<evidence type="ECO:0008006" key="5">
    <source>
        <dbReference type="Google" id="ProtNLM"/>
    </source>
</evidence>
<reference evidence="3 4" key="1">
    <citation type="submission" date="2016-10" db="EMBL/GenBank/DDBJ databases">
        <authorList>
            <person name="de Groot N.N."/>
        </authorList>
    </citation>
    <scope>NUCLEOTIDE SEQUENCE [LARGE SCALE GENOMIC DNA]</scope>
    <source>
        <strain evidence="3 4">CGMCC 4.1877</strain>
    </source>
</reference>
<dbReference type="Proteomes" id="UP000199614">
    <property type="component" value="Unassembled WGS sequence"/>
</dbReference>
<evidence type="ECO:0000313" key="4">
    <source>
        <dbReference type="Proteomes" id="UP000199614"/>
    </source>
</evidence>
<accession>A0A1I4WVB3</accession>
<feature type="transmembrane region" description="Helical" evidence="2">
    <location>
        <begin position="21"/>
        <end position="39"/>
    </location>
</feature>
<dbReference type="EMBL" id="FOUY01000009">
    <property type="protein sequence ID" value="SFN17116.1"/>
    <property type="molecule type" value="Genomic_DNA"/>
</dbReference>
<feature type="region of interest" description="Disordered" evidence="1">
    <location>
        <begin position="83"/>
        <end position="102"/>
    </location>
</feature>
<keyword evidence="2" id="KW-0812">Transmembrane</keyword>
<feature type="region of interest" description="Disordered" evidence="1">
    <location>
        <begin position="117"/>
        <end position="171"/>
    </location>
</feature>